<comment type="caution">
    <text evidence="10">The sequence shown here is derived from an EMBL/GenBank/DDBJ whole genome shotgun (WGS) entry which is preliminary data.</text>
</comment>
<accession>A0A6N8KTZ4</accession>
<dbReference type="PROSITE" id="PS51257">
    <property type="entry name" value="PROKAR_LIPOPROTEIN"/>
    <property type="match status" value="1"/>
</dbReference>
<dbReference type="SUPFAM" id="SSF55486">
    <property type="entry name" value="Metalloproteases ('zincins'), catalytic domain"/>
    <property type="match status" value="1"/>
</dbReference>
<protein>
    <recommendedName>
        <fullName evidence="12">M13 family peptidase</fullName>
    </recommendedName>
</protein>
<keyword evidence="3" id="KW-0479">Metal-binding</keyword>
<dbReference type="PROSITE" id="PS51885">
    <property type="entry name" value="NEPRILYSIN"/>
    <property type="match status" value="1"/>
</dbReference>
<name>A0A6N8KTZ4_9SPHI</name>
<evidence type="ECO:0000256" key="2">
    <source>
        <dbReference type="ARBA" id="ARBA00022670"/>
    </source>
</evidence>
<evidence type="ECO:0008006" key="12">
    <source>
        <dbReference type="Google" id="ProtNLM"/>
    </source>
</evidence>
<dbReference type="EMBL" id="WSQA01000001">
    <property type="protein sequence ID" value="MVZ60557.1"/>
    <property type="molecule type" value="Genomic_DNA"/>
</dbReference>
<dbReference type="InterPro" id="IPR042089">
    <property type="entry name" value="Peptidase_M13_dom_2"/>
</dbReference>
<dbReference type="GO" id="GO:0006508">
    <property type="term" value="P:proteolysis"/>
    <property type="evidence" value="ECO:0007669"/>
    <property type="project" value="UniProtKB-KW"/>
</dbReference>
<evidence type="ECO:0000256" key="5">
    <source>
        <dbReference type="ARBA" id="ARBA00022833"/>
    </source>
</evidence>
<dbReference type="AlphaFoldDB" id="A0A6N8KTZ4"/>
<evidence type="ECO:0000259" key="8">
    <source>
        <dbReference type="Pfam" id="PF01431"/>
    </source>
</evidence>
<dbReference type="GO" id="GO:0004222">
    <property type="term" value="F:metalloendopeptidase activity"/>
    <property type="evidence" value="ECO:0007669"/>
    <property type="project" value="InterPro"/>
</dbReference>
<feature type="signal peptide" evidence="7">
    <location>
        <begin position="1"/>
        <end position="24"/>
    </location>
</feature>
<evidence type="ECO:0000256" key="7">
    <source>
        <dbReference type="SAM" id="SignalP"/>
    </source>
</evidence>
<keyword evidence="2" id="KW-0645">Protease</keyword>
<evidence type="ECO:0000313" key="10">
    <source>
        <dbReference type="EMBL" id="MVZ60557.1"/>
    </source>
</evidence>
<dbReference type="PRINTS" id="PR00786">
    <property type="entry name" value="NEPRILYSIN"/>
</dbReference>
<dbReference type="InterPro" id="IPR008753">
    <property type="entry name" value="Peptidase_M13_N"/>
</dbReference>
<dbReference type="RefSeq" id="WP_160367203.1">
    <property type="nucleotide sequence ID" value="NZ_WSQA01000001.1"/>
</dbReference>
<dbReference type="InterPro" id="IPR000718">
    <property type="entry name" value="Peptidase_M13"/>
</dbReference>
<reference evidence="10 11" key="1">
    <citation type="submission" date="2019-12" db="EMBL/GenBank/DDBJ databases">
        <authorList>
            <person name="Dong K."/>
        </authorList>
    </citation>
    <scope>NUCLEOTIDE SEQUENCE [LARGE SCALE GENOMIC DNA]</scope>
    <source>
        <strain evidence="10 11">JCM 31225</strain>
    </source>
</reference>
<dbReference type="InterPro" id="IPR018497">
    <property type="entry name" value="Peptidase_M13_C"/>
</dbReference>
<keyword evidence="4" id="KW-0378">Hydrolase</keyword>
<dbReference type="Pfam" id="PF05649">
    <property type="entry name" value="Peptidase_M13_N"/>
    <property type="match status" value="1"/>
</dbReference>
<evidence type="ECO:0000256" key="1">
    <source>
        <dbReference type="ARBA" id="ARBA00001947"/>
    </source>
</evidence>
<keyword evidence="5" id="KW-0862">Zinc</keyword>
<keyword evidence="7" id="KW-0732">Signal</keyword>
<dbReference type="Gene3D" id="3.40.390.10">
    <property type="entry name" value="Collagenase (Catalytic Domain)"/>
    <property type="match status" value="1"/>
</dbReference>
<gene>
    <name evidence="10" type="ORF">GQF63_00845</name>
</gene>
<dbReference type="Pfam" id="PF01431">
    <property type="entry name" value="Peptidase_M13"/>
    <property type="match status" value="1"/>
</dbReference>
<feature type="chain" id="PRO_5027019865" description="M13 family peptidase" evidence="7">
    <location>
        <begin position="25"/>
        <end position="641"/>
    </location>
</feature>
<dbReference type="GO" id="GO:0046872">
    <property type="term" value="F:metal ion binding"/>
    <property type="evidence" value="ECO:0007669"/>
    <property type="project" value="UniProtKB-KW"/>
</dbReference>
<dbReference type="GO" id="GO:0005886">
    <property type="term" value="C:plasma membrane"/>
    <property type="evidence" value="ECO:0007669"/>
    <property type="project" value="TreeGrafter"/>
</dbReference>
<feature type="domain" description="Peptidase M13 N-terminal" evidence="9">
    <location>
        <begin position="40"/>
        <end position="397"/>
    </location>
</feature>
<keyword evidence="6" id="KW-0482">Metalloprotease</keyword>
<sequence>MKQNLFSLTSIFLGCLLHLPPAFAQNRQPLDTQQQKQTAGDDFYQYAIDKKLSLGLPNGQNPNTYLQQGLQSDYAYIETIVKKSSQNKALNNNIAKQKLQEFYLSAKSGISSYELARKIFQQDMQHLKGINNYADLMSACVYLHKNNIAKPLFSLAITKHNLSRGLYVPTLSTEENNLAYSPVQFLQANEKSAMFHVAQDITALFKLAGHASSESLAYSQTVLKIMQQLARLENPSATAEKLSLKDWQAHSPQLPWPELVSDLLGKPVDDIWLINTAYFFKLESLLNQFPLADWKVYLEYAILRNSFLNQLHQEDVASLQTKKLKKSDALHITAFYGKDLIKQTYLNDFYIDKVDVMLRNLKIAFEQQITTLEWMSAPSKKIAIHKIKTVPFSILYPFSIKKYQDLNLHSKDIYENITALRAYNFQEKLNSFHKPSEYPAPNDIANGYFDGQEIKIFGGLLQAPYFYPHADDAINYGTLGAIIAHEMTHMLDPMRKSEPTFYNQTDQDAFAHKAKELIDQYSNYYVIDSIRLDGAITLSENIADLGGLSMAYKAFKLTKQGQGNRKIDGFTADQRVFLAWAKVWKDSYIPESAASYKPDPHPPGTARINGPVVNIDAWYEAFQVKQADNMYKPQDKRIKMW</sequence>
<dbReference type="InterPro" id="IPR024079">
    <property type="entry name" value="MetalloPept_cat_dom_sf"/>
</dbReference>
<feature type="domain" description="Peptidase M13 C-terminal" evidence="8">
    <location>
        <begin position="447"/>
        <end position="638"/>
    </location>
</feature>
<dbReference type="PANTHER" id="PTHR11733">
    <property type="entry name" value="ZINC METALLOPROTEASE FAMILY M13 NEPRILYSIN-RELATED"/>
    <property type="match status" value="1"/>
</dbReference>
<evidence type="ECO:0000256" key="6">
    <source>
        <dbReference type="ARBA" id="ARBA00023049"/>
    </source>
</evidence>
<organism evidence="10 11">
    <name type="scientific">Sphingobacterium humi</name>
    <dbReference type="NCBI Taxonomy" id="1796905"/>
    <lineage>
        <taxon>Bacteria</taxon>
        <taxon>Pseudomonadati</taxon>
        <taxon>Bacteroidota</taxon>
        <taxon>Sphingobacteriia</taxon>
        <taxon>Sphingobacteriales</taxon>
        <taxon>Sphingobacteriaceae</taxon>
        <taxon>Sphingobacterium</taxon>
    </lineage>
</organism>
<dbReference type="Gene3D" id="1.10.1380.10">
    <property type="entry name" value="Neutral endopeptidase , domain2"/>
    <property type="match status" value="1"/>
</dbReference>
<evidence type="ECO:0000313" key="11">
    <source>
        <dbReference type="Proteomes" id="UP000435036"/>
    </source>
</evidence>
<proteinExistence type="predicted"/>
<keyword evidence="11" id="KW-1185">Reference proteome</keyword>
<dbReference type="CDD" id="cd08662">
    <property type="entry name" value="M13"/>
    <property type="match status" value="1"/>
</dbReference>
<comment type="cofactor">
    <cofactor evidence="1">
        <name>Zn(2+)</name>
        <dbReference type="ChEBI" id="CHEBI:29105"/>
    </cofactor>
</comment>
<dbReference type="Proteomes" id="UP000435036">
    <property type="component" value="Unassembled WGS sequence"/>
</dbReference>
<evidence type="ECO:0000256" key="3">
    <source>
        <dbReference type="ARBA" id="ARBA00022723"/>
    </source>
</evidence>
<dbReference type="PANTHER" id="PTHR11733:SF222">
    <property type="entry name" value="IP12942P"/>
    <property type="match status" value="1"/>
</dbReference>
<evidence type="ECO:0000256" key="4">
    <source>
        <dbReference type="ARBA" id="ARBA00022801"/>
    </source>
</evidence>
<dbReference type="OrthoDB" id="9775677at2"/>
<evidence type="ECO:0000259" key="9">
    <source>
        <dbReference type="Pfam" id="PF05649"/>
    </source>
</evidence>